<dbReference type="Proteomes" id="UP000792063">
    <property type="component" value="Unassembled WGS sequence"/>
</dbReference>
<proteinExistence type="inferred from homology"/>
<dbReference type="GO" id="GO:0071028">
    <property type="term" value="P:nuclear mRNA surveillance"/>
    <property type="evidence" value="ECO:0007669"/>
    <property type="project" value="TreeGrafter"/>
</dbReference>
<dbReference type="GO" id="GO:0000467">
    <property type="term" value="P:exonucleolytic trimming to generate mature 3'-end of 5.8S rRNA from tricistronic rRNA transcript (SSU-rRNA, 5.8S rRNA, LSU-rRNA)"/>
    <property type="evidence" value="ECO:0007669"/>
    <property type="project" value="TreeGrafter"/>
</dbReference>
<name>A0A3R7G8I9_9STRA</name>
<dbReference type="EMBL" id="JPWV03000129">
    <property type="protein sequence ID" value="KAG2523825.1"/>
    <property type="molecule type" value="Genomic_DNA"/>
</dbReference>
<protein>
    <recommendedName>
        <fullName evidence="9">Ribosomal RNA-processing protein 43</fullName>
    </recommendedName>
</protein>
<dbReference type="GO" id="GO:0034476">
    <property type="term" value="P:U5 snRNA 3'-end processing"/>
    <property type="evidence" value="ECO:0007669"/>
    <property type="project" value="TreeGrafter"/>
</dbReference>
<sequence length="282" mass="30062">MAATNGDVELSFSADMYKKLFPAEYMHKCLSNKVRPDSRTIEASRAVQLQTNVIQTAASSSLVKLGNTSVLSTIKLAVGTPAVTTPDQGEIAVQVHLSPLCSKRFTVGRPSEESQSIDSQLTRILVGSRVIEMENLSIVKGQSAWKLMVDVYCIDHDGNVLDAALTSIMAALKTLQLPAVSINEADNVVSIVPDGDKTSLRVEHFAYATTFAIVDDTVLIDPTSEEEDLASAVFSLSYNTNGQLCGVHKAGGAIVAASVMQQCMRVAKGNSKVLAKLVDAST</sequence>
<evidence type="ECO:0000256" key="4">
    <source>
        <dbReference type="ARBA" id="ARBA00022490"/>
    </source>
</evidence>
<keyword evidence="8" id="KW-0539">Nucleus</keyword>
<evidence type="ECO:0000256" key="8">
    <source>
        <dbReference type="ARBA" id="ARBA00023242"/>
    </source>
</evidence>
<evidence type="ECO:0000313" key="15">
    <source>
        <dbReference type="EMBL" id="RLN82431.1"/>
    </source>
</evidence>
<evidence type="ECO:0000256" key="5">
    <source>
        <dbReference type="ARBA" id="ARBA00022552"/>
    </source>
</evidence>
<evidence type="ECO:0000256" key="1">
    <source>
        <dbReference type="ARBA" id="ARBA00004496"/>
    </source>
</evidence>
<keyword evidence="4" id="KW-0963">Cytoplasm</keyword>
<evidence type="ECO:0000313" key="16">
    <source>
        <dbReference type="Proteomes" id="UP000285624"/>
    </source>
</evidence>
<evidence type="ECO:0000259" key="10">
    <source>
        <dbReference type="Pfam" id="PF01138"/>
    </source>
</evidence>
<dbReference type="PANTHER" id="PTHR11097:SF9">
    <property type="entry name" value="EXOSOME COMPLEX COMPONENT RRP43"/>
    <property type="match status" value="1"/>
</dbReference>
<reference evidence="12" key="3">
    <citation type="submission" date="2020-06" db="EMBL/GenBank/DDBJ databases">
        <authorList>
            <person name="Studholme D.J."/>
        </authorList>
    </citation>
    <scope>NUCLEOTIDE SEQUENCE</scope>
    <source>
        <strain evidence="12">NZFS 2646</strain>
        <strain evidence="13">NZFS 3630</strain>
    </source>
</reference>
<dbReference type="InterPro" id="IPR020568">
    <property type="entry name" value="Ribosomal_Su5_D2-typ_SF"/>
</dbReference>
<keyword evidence="5" id="KW-0698">rRNA processing</keyword>
<dbReference type="SUPFAM" id="SSF55666">
    <property type="entry name" value="Ribonuclease PH domain 2-like"/>
    <property type="match status" value="1"/>
</dbReference>
<dbReference type="GO" id="GO:0000176">
    <property type="term" value="C:nuclear exosome (RNase complex)"/>
    <property type="evidence" value="ECO:0007669"/>
    <property type="project" value="TreeGrafter"/>
</dbReference>
<feature type="domain" description="Exoribonuclease phosphorolytic" evidence="11">
    <location>
        <begin position="207"/>
        <end position="268"/>
    </location>
</feature>
<keyword evidence="7" id="KW-0694">RNA-binding</keyword>
<organism evidence="14 17">
    <name type="scientific">Phytophthora kernoviae</name>
    <dbReference type="NCBI Taxonomy" id="325452"/>
    <lineage>
        <taxon>Eukaryota</taxon>
        <taxon>Sar</taxon>
        <taxon>Stramenopiles</taxon>
        <taxon>Oomycota</taxon>
        <taxon>Peronosporomycetes</taxon>
        <taxon>Peronosporales</taxon>
        <taxon>Peronosporaceae</taxon>
        <taxon>Phytophthora</taxon>
    </lineage>
</organism>
<feature type="domain" description="Exoribonuclease phosphorolytic" evidence="10">
    <location>
        <begin position="44"/>
        <end position="178"/>
    </location>
</feature>
<dbReference type="GO" id="GO:0034473">
    <property type="term" value="P:U1 snRNA 3'-end processing"/>
    <property type="evidence" value="ECO:0007669"/>
    <property type="project" value="TreeGrafter"/>
</dbReference>
<dbReference type="Proteomes" id="UP000285883">
    <property type="component" value="Unassembled WGS sequence"/>
</dbReference>
<dbReference type="EMBL" id="JPWU03000120">
    <property type="protein sequence ID" value="KAG2525625.1"/>
    <property type="molecule type" value="Genomic_DNA"/>
</dbReference>
<evidence type="ECO:0000256" key="7">
    <source>
        <dbReference type="ARBA" id="ARBA00022884"/>
    </source>
</evidence>
<dbReference type="GO" id="GO:0035925">
    <property type="term" value="F:mRNA 3'-UTR AU-rich region binding"/>
    <property type="evidence" value="ECO:0007669"/>
    <property type="project" value="TreeGrafter"/>
</dbReference>
<dbReference type="CDD" id="cd11369">
    <property type="entry name" value="RNase_PH_RRP43"/>
    <property type="match status" value="1"/>
</dbReference>
<dbReference type="Proteomes" id="UP000785171">
    <property type="component" value="Unassembled WGS sequence"/>
</dbReference>
<accession>A0A3R7G8I9</accession>
<evidence type="ECO:0000256" key="9">
    <source>
        <dbReference type="ARBA" id="ARBA00030617"/>
    </source>
</evidence>
<dbReference type="GO" id="GO:0005730">
    <property type="term" value="C:nucleolus"/>
    <property type="evidence" value="ECO:0007669"/>
    <property type="project" value="UniProtKB-SubCell"/>
</dbReference>
<reference evidence="16 17" key="2">
    <citation type="submission" date="2018-07" db="EMBL/GenBank/DDBJ databases">
        <title>Genome sequencing of oomycete isolates from Chile give support for New Zealand origin for Phytophthora kernoviae and make available the first Nothophytophthora sp. genome.</title>
        <authorList>
            <person name="Studholme D.J."/>
            <person name="Sanfuentes E."/>
            <person name="Panda P."/>
            <person name="Hill R."/>
            <person name="Sambles C."/>
            <person name="Grant M."/>
            <person name="Williams N.M."/>
            <person name="Mcdougal R.L."/>
        </authorList>
    </citation>
    <scope>NUCLEOTIDE SEQUENCE [LARGE SCALE GENOMIC DNA]</scope>
    <source>
        <strain evidence="14">Chile2</strain>
        <strain evidence="15">Chile4</strain>
    </source>
</reference>
<dbReference type="Proteomes" id="UP000285624">
    <property type="component" value="Unassembled WGS sequence"/>
</dbReference>
<dbReference type="InterPro" id="IPR036345">
    <property type="entry name" value="ExoRNase_PH_dom2_sf"/>
</dbReference>
<evidence type="ECO:0000313" key="14">
    <source>
        <dbReference type="EMBL" id="RLN38164.1"/>
    </source>
</evidence>
<dbReference type="InterPro" id="IPR050590">
    <property type="entry name" value="Exosome_comp_Rrp42_subfam"/>
</dbReference>
<dbReference type="InterPro" id="IPR033196">
    <property type="entry name" value="Rrp43"/>
</dbReference>
<dbReference type="FunFam" id="3.30.230.70:FF:000017">
    <property type="entry name" value="Exosome complex component Rrp42"/>
    <property type="match status" value="1"/>
</dbReference>
<dbReference type="AlphaFoldDB" id="A0A3R7G8I9"/>
<dbReference type="GO" id="GO:0016075">
    <property type="term" value="P:rRNA catabolic process"/>
    <property type="evidence" value="ECO:0007669"/>
    <property type="project" value="TreeGrafter"/>
</dbReference>
<dbReference type="PANTHER" id="PTHR11097">
    <property type="entry name" value="EXOSOME COMPLEX EXONUCLEASE RIBOSOMAL RNA PROCESSING PROTEIN"/>
    <property type="match status" value="1"/>
</dbReference>
<evidence type="ECO:0000313" key="17">
    <source>
        <dbReference type="Proteomes" id="UP000285883"/>
    </source>
</evidence>
<dbReference type="STRING" id="325452.A0A3R7G8I9"/>
<dbReference type="Pfam" id="PF03725">
    <property type="entry name" value="RNase_PH_C"/>
    <property type="match status" value="1"/>
</dbReference>
<dbReference type="GO" id="GO:0071038">
    <property type="term" value="P:TRAMP-dependent tRNA surveillance pathway"/>
    <property type="evidence" value="ECO:0007669"/>
    <property type="project" value="TreeGrafter"/>
</dbReference>
<evidence type="ECO:0000259" key="11">
    <source>
        <dbReference type="Pfam" id="PF03725"/>
    </source>
</evidence>
<reference evidence="12" key="1">
    <citation type="journal article" date="2015" name="Genom Data">
        <title>Genome sequences of six Phytophthora species associated with forests in New Zealand.</title>
        <authorList>
            <person name="Studholme D.J."/>
            <person name="McDougal R.L."/>
            <person name="Sambles C."/>
            <person name="Hansen E."/>
            <person name="Hardy G."/>
            <person name="Grant M."/>
            <person name="Ganley R.J."/>
            <person name="Williams N.M."/>
        </authorList>
    </citation>
    <scope>NUCLEOTIDE SEQUENCE</scope>
    <source>
        <strain evidence="12">NZFS 2646</strain>
        <strain evidence="13">NZFS 3630</strain>
    </source>
</reference>
<evidence type="ECO:0000256" key="3">
    <source>
        <dbReference type="ARBA" id="ARBA00006678"/>
    </source>
</evidence>
<dbReference type="InterPro" id="IPR001247">
    <property type="entry name" value="ExoRNase_PH_dom1"/>
</dbReference>
<evidence type="ECO:0000313" key="13">
    <source>
        <dbReference type="EMBL" id="KAG2525625.1"/>
    </source>
</evidence>
<dbReference type="GO" id="GO:0000177">
    <property type="term" value="C:cytoplasmic exosome (RNase complex)"/>
    <property type="evidence" value="ECO:0007669"/>
    <property type="project" value="TreeGrafter"/>
</dbReference>
<keyword evidence="6" id="KW-0271">Exosome</keyword>
<dbReference type="InterPro" id="IPR027408">
    <property type="entry name" value="PNPase/RNase_PH_dom_sf"/>
</dbReference>
<dbReference type="EMBL" id="MBDN02000053">
    <property type="protein sequence ID" value="RLN82431.1"/>
    <property type="molecule type" value="Genomic_DNA"/>
</dbReference>
<dbReference type="GO" id="GO:0034475">
    <property type="term" value="P:U4 snRNA 3'-end processing"/>
    <property type="evidence" value="ECO:0007669"/>
    <property type="project" value="TreeGrafter"/>
</dbReference>
<dbReference type="SUPFAM" id="SSF54211">
    <property type="entry name" value="Ribosomal protein S5 domain 2-like"/>
    <property type="match status" value="1"/>
</dbReference>
<evidence type="ECO:0000256" key="6">
    <source>
        <dbReference type="ARBA" id="ARBA00022835"/>
    </source>
</evidence>
<evidence type="ECO:0000256" key="2">
    <source>
        <dbReference type="ARBA" id="ARBA00004604"/>
    </source>
</evidence>
<dbReference type="Pfam" id="PF01138">
    <property type="entry name" value="RNase_PH"/>
    <property type="match status" value="1"/>
</dbReference>
<comment type="subcellular location">
    <subcellularLocation>
        <location evidence="1">Cytoplasm</location>
    </subcellularLocation>
    <subcellularLocation>
        <location evidence="2">Nucleus</location>
        <location evidence="2">Nucleolus</location>
    </subcellularLocation>
</comment>
<comment type="similarity">
    <text evidence="3">Belongs to the RNase PH family.</text>
</comment>
<gene>
    <name evidence="14" type="ORF">BBI17_002880</name>
    <name evidence="15" type="ORF">BBO99_00002888</name>
    <name evidence="12" type="ORF">JM16_002298</name>
    <name evidence="13" type="ORF">JM18_002364</name>
</gene>
<comment type="caution">
    <text evidence="14">The sequence shown here is derived from an EMBL/GenBank/DDBJ whole genome shotgun (WGS) entry which is preliminary data.</text>
</comment>
<dbReference type="Gene3D" id="3.30.230.70">
    <property type="entry name" value="GHMP Kinase, N-terminal domain"/>
    <property type="match status" value="1"/>
</dbReference>
<dbReference type="EMBL" id="MAYM02000484">
    <property type="protein sequence ID" value="RLN38164.1"/>
    <property type="molecule type" value="Genomic_DNA"/>
</dbReference>
<dbReference type="InterPro" id="IPR015847">
    <property type="entry name" value="ExoRNase_PH_dom2"/>
</dbReference>
<dbReference type="GO" id="GO:0071035">
    <property type="term" value="P:nuclear polyadenylation-dependent rRNA catabolic process"/>
    <property type="evidence" value="ECO:0007669"/>
    <property type="project" value="TreeGrafter"/>
</dbReference>
<keyword evidence="16" id="KW-1185">Reference proteome</keyword>
<evidence type="ECO:0000313" key="12">
    <source>
        <dbReference type="EMBL" id="KAG2523825.1"/>
    </source>
</evidence>